<evidence type="ECO:0000313" key="1">
    <source>
        <dbReference type="EMBL" id="CAG1996718.1"/>
    </source>
</evidence>
<proteinExistence type="predicted"/>
<protein>
    <submittedName>
        <fullName evidence="1">Uncharacterized protein</fullName>
    </submittedName>
</protein>
<evidence type="ECO:0000313" key="3">
    <source>
        <dbReference type="Proteomes" id="UP000746612"/>
    </source>
</evidence>
<dbReference type="EMBL" id="CAAKMV010000077">
    <property type="protein sequence ID" value="VIO53976.1"/>
    <property type="molecule type" value="Genomic_DNA"/>
</dbReference>
<evidence type="ECO:0000313" key="2">
    <source>
        <dbReference type="EMBL" id="VIO53976.1"/>
    </source>
</evidence>
<dbReference type="Proteomes" id="UP000746612">
    <property type="component" value="Unassembled WGS sequence"/>
</dbReference>
<dbReference type="EMBL" id="CAJPIJ010000159">
    <property type="protein sequence ID" value="CAG1996718.1"/>
    <property type="molecule type" value="Genomic_DNA"/>
</dbReference>
<reference evidence="2" key="1">
    <citation type="submission" date="2019-04" db="EMBL/GenBank/DDBJ databases">
        <authorList>
            <person name="Melise S."/>
            <person name="Noan J."/>
            <person name="Okalmin O."/>
        </authorList>
    </citation>
    <scope>NUCLEOTIDE SEQUENCE</scope>
    <source>
        <strain evidence="2">FN9</strain>
    </source>
</reference>
<dbReference type="AlphaFoldDB" id="A0A2H3FLM8"/>
<accession>A0A2H3FLM8</accession>
<gene>
    <name evidence="2" type="ORF">FUG_LOCUS104005</name>
    <name evidence="1" type="ORF">MDCFG202_LOCUS409418</name>
</gene>
<reference evidence="1" key="2">
    <citation type="submission" date="2021-03" db="EMBL/GenBank/DDBJ databases">
        <authorList>
            <person name="Alouane T."/>
            <person name="Langin T."/>
            <person name="Bonhomme L."/>
        </authorList>
    </citation>
    <scope>NUCLEOTIDE SEQUENCE</scope>
    <source>
        <strain evidence="1">MDC_Fg202</strain>
    </source>
</reference>
<organism evidence="1 3">
    <name type="scientific">Gibberella zeae</name>
    <name type="common">Wheat head blight fungus</name>
    <name type="synonym">Fusarium graminearum</name>
    <dbReference type="NCBI Taxonomy" id="5518"/>
    <lineage>
        <taxon>Eukaryota</taxon>
        <taxon>Fungi</taxon>
        <taxon>Dikarya</taxon>
        <taxon>Ascomycota</taxon>
        <taxon>Pezizomycotina</taxon>
        <taxon>Sordariomycetes</taxon>
        <taxon>Hypocreomycetidae</taxon>
        <taxon>Hypocreales</taxon>
        <taxon>Nectriaceae</taxon>
        <taxon>Fusarium</taxon>
    </lineage>
</organism>
<name>A0A2H3FLM8_GIBZA</name>
<sequence>MYPNRAVRIFPCLMCWTPDVKCPNYVFLKRSICVDCERMRRQFGENEQIASQVHETLVRYLLDKYSEKGGITYEKINAYITSAREVNVDNILTMALDYIFRNFGELYHAVCDAVETARDRGPVRWTPGNLVERLERVKKEQEWGQRGGYMDER</sequence>